<proteinExistence type="predicted"/>
<organism evidence="2">
    <name type="scientific">Spirodela intermedia</name>
    <name type="common">Intermediate duckweed</name>
    <dbReference type="NCBI Taxonomy" id="51605"/>
    <lineage>
        <taxon>Eukaryota</taxon>
        <taxon>Viridiplantae</taxon>
        <taxon>Streptophyta</taxon>
        <taxon>Embryophyta</taxon>
        <taxon>Tracheophyta</taxon>
        <taxon>Spermatophyta</taxon>
        <taxon>Magnoliopsida</taxon>
        <taxon>Liliopsida</taxon>
        <taxon>Araceae</taxon>
        <taxon>Lemnoideae</taxon>
        <taxon>Spirodela</taxon>
    </lineage>
</organism>
<evidence type="ECO:0000256" key="1">
    <source>
        <dbReference type="SAM" id="Phobius"/>
    </source>
</evidence>
<dbReference type="AlphaFoldDB" id="A0A7I8JSB7"/>
<feature type="transmembrane region" description="Helical" evidence="1">
    <location>
        <begin position="12"/>
        <end position="34"/>
    </location>
</feature>
<dbReference type="InterPro" id="IPR001753">
    <property type="entry name" value="Enoyl-CoA_hydra/iso"/>
</dbReference>
<dbReference type="SUPFAM" id="SSF52096">
    <property type="entry name" value="ClpP/crotonase"/>
    <property type="match status" value="1"/>
</dbReference>
<dbReference type="InterPro" id="IPR029045">
    <property type="entry name" value="ClpP/crotonase-like_dom_sf"/>
</dbReference>
<sequence>MFSPVVADLMAMPLPTIAAVNGHAAAAGFMLALSHDYIFMRKERGVLYMSELEQGLSFPGYFLSLMRAKFADASTLRDIAVERKIIDAAVETPEATLEAAIRMGEQLAGRKLEGMVYASIRIGAFPELCRAVGLVVEDEEMIKMFNAKL</sequence>
<keyword evidence="1" id="KW-0812">Transmembrane</keyword>
<keyword evidence="1" id="KW-0472">Membrane</keyword>
<gene>
    <name evidence="2" type="ORF">SI7747_17019435</name>
</gene>
<name>A0A7I8JSB7_SPIIN</name>
<protein>
    <submittedName>
        <fullName evidence="2">Uncharacterized protein</fullName>
    </submittedName>
</protein>
<dbReference type="EMBL" id="CACRZD030000017">
    <property type="protein sequence ID" value="CAA6673019.1"/>
    <property type="molecule type" value="Genomic_DNA"/>
</dbReference>
<reference evidence="2 3" key="1">
    <citation type="submission" date="2019-12" db="EMBL/GenBank/DDBJ databases">
        <authorList>
            <person name="Scholz U."/>
            <person name="Mascher M."/>
            <person name="Fiebig A."/>
        </authorList>
    </citation>
    <scope>NUCLEOTIDE SEQUENCE</scope>
</reference>
<dbReference type="GO" id="GO:0006635">
    <property type="term" value="P:fatty acid beta-oxidation"/>
    <property type="evidence" value="ECO:0007669"/>
    <property type="project" value="TreeGrafter"/>
</dbReference>
<dbReference type="Proteomes" id="UP001189122">
    <property type="component" value="Unassembled WGS sequence"/>
</dbReference>
<accession>A0A7I8JSB7</accession>
<dbReference type="PANTHER" id="PTHR11941">
    <property type="entry name" value="ENOYL-COA HYDRATASE-RELATED"/>
    <property type="match status" value="1"/>
</dbReference>
<keyword evidence="3" id="KW-1185">Reference proteome</keyword>
<dbReference type="GO" id="GO:0004165">
    <property type="term" value="F:delta(3)-delta(2)-enoyl-CoA isomerase activity"/>
    <property type="evidence" value="ECO:0007669"/>
    <property type="project" value="TreeGrafter"/>
</dbReference>
<dbReference type="Gene3D" id="3.90.226.10">
    <property type="entry name" value="2-enoyl-CoA Hydratase, Chain A, domain 1"/>
    <property type="match status" value="1"/>
</dbReference>
<dbReference type="EMBL" id="LR743604">
    <property type="protein sequence ID" value="CAA2633963.1"/>
    <property type="molecule type" value="Genomic_DNA"/>
</dbReference>
<dbReference type="GO" id="GO:0005777">
    <property type="term" value="C:peroxisome"/>
    <property type="evidence" value="ECO:0007669"/>
    <property type="project" value="TreeGrafter"/>
</dbReference>
<dbReference type="Pfam" id="PF00378">
    <property type="entry name" value="ECH_1"/>
    <property type="match status" value="1"/>
</dbReference>
<dbReference type="PANTHER" id="PTHR11941:SF75">
    <property type="entry name" value="ENOYL-COA HYDRATASE_ISOMERASE FAMILY PROTEIN"/>
    <property type="match status" value="1"/>
</dbReference>
<keyword evidence="1" id="KW-1133">Transmembrane helix</keyword>
<evidence type="ECO:0000313" key="3">
    <source>
        <dbReference type="Proteomes" id="UP001189122"/>
    </source>
</evidence>
<evidence type="ECO:0000313" key="2">
    <source>
        <dbReference type="EMBL" id="CAA2633963.1"/>
    </source>
</evidence>